<evidence type="ECO:0000313" key="3">
    <source>
        <dbReference type="EMBL" id="OPJ89138.1"/>
    </source>
</evidence>
<dbReference type="InterPro" id="IPR041426">
    <property type="entry name" value="Mos1_HTH"/>
</dbReference>
<dbReference type="GO" id="GO:0005634">
    <property type="term" value="C:nucleus"/>
    <property type="evidence" value="ECO:0007669"/>
    <property type="project" value="TreeGrafter"/>
</dbReference>
<dbReference type="GO" id="GO:0035861">
    <property type="term" value="C:site of double-strand break"/>
    <property type="evidence" value="ECO:0007669"/>
    <property type="project" value="TreeGrafter"/>
</dbReference>
<name>A0A1V4KXT0_PATFA</name>
<keyword evidence="4" id="KW-1185">Reference proteome</keyword>
<dbReference type="GO" id="GO:0042800">
    <property type="term" value="F:histone H3K4 methyltransferase activity"/>
    <property type="evidence" value="ECO:0007669"/>
    <property type="project" value="TreeGrafter"/>
</dbReference>
<dbReference type="GO" id="GO:0000014">
    <property type="term" value="F:single-stranded DNA endodeoxyribonuclease activity"/>
    <property type="evidence" value="ECO:0007669"/>
    <property type="project" value="TreeGrafter"/>
</dbReference>
<dbReference type="GO" id="GO:0006303">
    <property type="term" value="P:double-strand break repair via nonhomologous end joining"/>
    <property type="evidence" value="ECO:0007669"/>
    <property type="project" value="TreeGrafter"/>
</dbReference>
<evidence type="ECO:0000256" key="1">
    <source>
        <dbReference type="SAM" id="MobiDB-lite"/>
    </source>
</evidence>
<dbReference type="STRING" id="372326.A0A1V4KXT0"/>
<evidence type="ECO:0000259" key="2">
    <source>
        <dbReference type="Pfam" id="PF17906"/>
    </source>
</evidence>
<dbReference type="EMBL" id="LSYS01001408">
    <property type="protein sequence ID" value="OPJ89138.1"/>
    <property type="molecule type" value="Genomic_DNA"/>
</dbReference>
<proteinExistence type="predicted"/>
<dbReference type="GO" id="GO:0000793">
    <property type="term" value="C:condensed chromosome"/>
    <property type="evidence" value="ECO:0007669"/>
    <property type="project" value="TreeGrafter"/>
</dbReference>
<dbReference type="GO" id="GO:0044774">
    <property type="term" value="P:mitotic DNA integrity checkpoint signaling"/>
    <property type="evidence" value="ECO:0007669"/>
    <property type="project" value="TreeGrafter"/>
</dbReference>
<gene>
    <name evidence="3" type="ORF">AV530_002727</name>
</gene>
<dbReference type="PANTHER" id="PTHR46060:SF2">
    <property type="entry name" value="HISTONE-LYSINE N-METHYLTRANSFERASE SETMAR"/>
    <property type="match status" value="1"/>
</dbReference>
<dbReference type="GO" id="GO:0031297">
    <property type="term" value="P:replication fork processing"/>
    <property type="evidence" value="ECO:0007669"/>
    <property type="project" value="TreeGrafter"/>
</dbReference>
<protein>
    <recommendedName>
        <fullName evidence="2">Mos1 transposase HTH domain-containing protein</fullName>
    </recommendedName>
</protein>
<dbReference type="AlphaFoldDB" id="A0A1V4KXT0"/>
<dbReference type="GO" id="GO:0015074">
    <property type="term" value="P:DNA integration"/>
    <property type="evidence" value="ECO:0007669"/>
    <property type="project" value="TreeGrafter"/>
</dbReference>
<feature type="region of interest" description="Disordered" evidence="1">
    <location>
        <begin position="1"/>
        <end position="21"/>
    </location>
</feature>
<dbReference type="GO" id="GO:0044547">
    <property type="term" value="F:DNA topoisomerase binding"/>
    <property type="evidence" value="ECO:0007669"/>
    <property type="project" value="TreeGrafter"/>
</dbReference>
<dbReference type="OrthoDB" id="616263at2759"/>
<sequence length="96" mass="10472">MGTFNPADYTESSATDGFGTKSEIWEAGQDDADDGTVLSKWKTLGAVETACNINNAFGPGAANECTVQWWFKKFRKGDKSLEDEEQSGRPSEVDNN</sequence>
<accession>A0A1V4KXT0</accession>
<dbReference type="InterPro" id="IPR052709">
    <property type="entry name" value="Transposase-MT_Hybrid"/>
</dbReference>
<dbReference type="GO" id="GO:0000729">
    <property type="term" value="P:DNA double-strand break processing"/>
    <property type="evidence" value="ECO:0007669"/>
    <property type="project" value="TreeGrafter"/>
</dbReference>
<organism evidence="3 4">
    <name type="scientific">Patagioenas fasciata monilis</name>
    <dbReference type="NCBI Taxonomy" id="372326"/>
    <lineage>
        <taxon>Eukaryota</taxon>
        <taxon>Metazoa</taxon>
        <taxon>Chordata</taxon>
        <taxon>Craniata</taxon>
        <taxon>Vertebrata</taxon>
        <taxon>Euteleostomi</taxon>
        <taxon>Archelosauria</taxon>
        <taxon>Archosauria</taxon>
        <taxon>Dinosauria</taxon>
        <taxon>Saurischia</taxon>
        <taxon>Theropoda</taxon>
        <taxon>Coelurosauria</taxon>
        <taxon>Aves</taxon>
        <taxon>Neognathae</taxon>
        <taxon>Neoaves</taxon>
        <taxon>Columbimorphae</taxon>
        <taxon>Columbiformes</taxon>
        <taxon>Columbidae</taxon>
        <taxon>Patagioenas</taxon>
    </lineage>
</organism>
<dbReference type="Proteomes" id="UP000190648">
    <property type="component" value="Unassembled WGS sequence"/>
</dbReference>
<evidence type="ECO:0000313" key="4">
    <source>
        <dbReference type="Proteomes" id="UP000190648"/>
    </source>
</evidence>
<dbReference type="GO" id="GO:0003690">
    <property type="term" value="F:double-stranded DNA binding"/>
    <property type="evidence" value="ECO:0007669"/>
    <property type="project" value="TreeGrafter"/>
</dbReference>
<dbReference type="GO" id="GO:0003697">
    <property type="term" value="F:single-stranded DNA binding"/>
    <property type="evidence" value="ECO:0007669"/>
    <property type="project" value="TreeGrafter"/>
</dbReference>
<reference evidence="3 4" key="1">
    <citation type="submission" date="2016-02" db="EMBL/GenBank/DDBJ databases">
        <title>Band-tailed pigeon sequencing and assembly.</title>
        <authorList>
            <person name="Soares A.E."/>
            <person name="Novak B.J."/>
            <person name="Rice E.S."/>
            <person name="O'Connell B."/>
            <person name="Chang D."/>
            <person name="Weber S."/>
            <person name="Shapiro B."/>
        </authorList>
    </citation>
    <scope>NUCLEOTIDE SEQUENCE [LARGE SCALE GENOMIC DNA]</scope>
    <source>
        <strain evidence="3">BTP2013</strain>
        <tissue evidence="3">Blood</tissue>
    </source>
</reference>
<comment type="caution">
    <text evidence="3">The sequence shown here is derived from an EMBL/GenBank/DDBJ whole genome shotgun (WGS) entry which is preliminary data.</text>
</comment>
<dbReference type="PANTHER" id="PTHR46060">
    <property type="entry name" value="MARINER MOS1 TRANSPOSASE-LIKE PROTEIN"/>
    <property type="match status" value="1"/>
</dbReference>
<dbReference type="GO" id="GO:0046975">
    <property type="term" value="F:histone H3K36 methyltransferase activity"/>
    <property type="evidence" value="ECO:0007669"/>
    <property type="project" value="TreeGrafter"/>
</dbReference>
<dbReference type="Pfam" id="PF17906">
    <property type="entry name" value="HTH_48"/>
    <property type="match status" value="1"/>
</dbReference>
<feature type="domain" description="Mos1 transposase HTH" evidence="2">
    <location>
        <begin position="46"/>
        <end position="78"/>
    </location>
</feature>
<dbReference type="Gene3D" id="1.10.10.1450">
    <property type="match status" value="1"/>
</dbReference>